<name>H1Q2P1_9BACT</name>
<organism evidence="2 3">
    <name type="scientific">Prevotella micans F0438</name>
    <dbReference type="NCBI Taxonomy" id="883158"/>
    <lineage>
        <taxon>Bacteria</taxon>
        <taxon>Pseudomonadati</taxon>
        <taxon>Bacteroidota</taxon>
        <taxon>Bacteroidia</taxon>
        <taxon>Bacteroidales</taxon>
        <taxon>Prevotellaceae</taxon>
        <taxon>Prevotella</taxon>
    </lineage>
</organism>
<protein>
    <submittedName>
        <fullName evidence="2">Uncharacterized protein</fullName>
    </submittedName>
</protein>
<feature type="signal peptide" evidence="1">
    <location>
        <begin position="1"/>
        <end position="19"/>
    </location>
</feature>
<dbReference type="RefSeq" id="WP_006952485.1">
    <property type="nucleotide sequence ID" value="NZ_JH594522.1"/>
</dbReference>
<gene>
    <name evidence="2" type="ORF">HMPREF9140_01179</name>
</gene>
<evidence type="ECO:0000313" key="3">
    <source>
        <dbReference type="Proteomes" id="UP000016023"/>
    </source>
</evidence>
<sequence length="258" mass="28952">MKRILPSILFLVFSASVYSQNTTDTVIKPIESRTLQGPREATEAEKEYAKRLAEDREQQAQIANNLPPVDINSQTVTPTISRFANPYYYPYSWWSLHQGLNVNISASVFANLGDSPVSGAGFAQDVSLMYVSNLSSKATLAVGGYLNNTTFGGENYTVAGVNALFAYRFNENWSAYAFVQKAFNSNNVAPWFGGYGIYAYTPYSPYNAYGLGNRVDTRFMDRIGGGVTYQWGEDKQNVISLNVEFDRLPNRRDDPWRR</sequence>
<keyword evidence="1" id="KW-0732">Signal</keyword>
<dbReference type="STRING" id="883158.HMPREF9140_01179"/>
<keyword evidence="3" id="KW-1185">Reference proteome</keyword>
<accession>H1Q2P1</accession>
<evidence type="ECO:0000256" key="1">
    <source>
        <dbReference type="SAM" id="SignalP"/>
    </source>
</evidence>
<comment type="caution">
    <text evidence="2">The sequence shown here is derived from an EMBL/GenBank/DDBJ whole genome shotgun (WGS) entry which is preliminary data.</text>
</comment>
<dbReference type="HOGENOM" id="CLU_1045288_0_0_10"/>
<evidence type="ECO:0000313" key="2">
    <source>
        <dbReference type="EMBL" id="EHO70324.1"/>
    </source>
</evidence>
<reference evidence="2 3" key="1">
    <citation type="submission" date="2011-12" db="EMBL/GenBank/DDBJ databases">
        <title>The Genome Sequence of Prevotella micans F0438.</title>
        <authorList>
            <consortium name="The Broad Institute Genome Sequencing Platform"/>
            <person name="Earl A."/>
            <person name="Ward D."/>
            <person name="Feldgarden M."/>
            <person name="Gevers D."/>
            <person name="Izard J."/>
            <person name="Baranova O.V."/>
            <person name="Blanton J.M."/>
            <person name="Wade W.G."/>
            <person name="Dewhirst F.E."/>
            <person name="Young S.K."/>
            <person name="Zeng Q."/>
            <person name="Gargeya S."/>
            <person name="Fitzgerald M."/>
            <person name="Haas B."/>
            <person name="Abouelleil A."/>
            <person name="Alvarado L."/>
            <person name="Arachchi H.M."/>
            <person name="Berlin A."/>
            <person name="Chapman S.B."/>
            <person name="Gearin G."/>
            <person name="Goldberg J."/>
            <person name="Griggs A."/>
            <person name="Gujja S."/>
            <person name="Hansen M."/>
            <person name="Heiman D."/>
            <person name="Howarth C."/>
            <person name="Larimer J."/>
            <person name="Lui A."/>
            <person name="MacDonald P.J.P."/>
            <person name="McCowen C."/>
            <person name="Montmayeur A."/>
            <person name="Murphy C."/>
            <person name="Neiman D."/>
            <person name="Pearson M."/>
            <person name="Priest M."/>
            <person name="Roberts A."/>
            <person name="Saif S."/>
            <person name="Shea T."/>
            <person name="Sisk P."/>
            <person name="Stolte C."/>
            <person name="Sykes S."/>
            <person name="Wortman J."/>
            <person name="Nusbaum C."/>
            <person name="Birren B."/>
        </authorList>
    </citation>
    <scope>NUCLEOTIDE SEQUENCE [LARGE SCALE GENOMIC DNA]</scope>
    <source>
        <strain evidence="2 3">F0438</strain>
    </source>
</reference>
<dbReference type="Proteomes" id="UP000016023">
    <property type="component" value="Unassembled WGS sequence"/>
</dbReference>
<dbReference type="AlphaFoldDB" id="H1Q2P1"/>
<proteinExistence type="predicted"/>
<dbReference type="EMBL" id="AGWK01000034">
    <property type="protein sequence ID" value="EHO70324.1"/>
    <property type="molecule type" value="Genomic_DNA"/>
</dbReference>
<dbReference type="PATRIC" id="fig|883158.3.peg.1186"/>
<feature type="chain" id="PRO_5003552874" evidence="1">
    <location>
        <begin position="20"/>
        <end position="258"/>
    </location>
</feature>